<dbReference type="Proteomes" id="UP000807504">
    <property type="component" value="Unassembled WGS sequence"/>
</dbReference>
<proteinExistence type="predicted"/>
<dbReference type="EMBL" id="JABXBU010000015">
    <property type="protein sequence ID" value="KAF8788086.1"/>
    <property type="molecule type" value="Genomic_DNA"/>
</dbReference>
<comment type="caution">
    <text evidence="2">The sequence shown here is derived from an EMBL/GenBank/DDBJ whole genome shotgun (WGS) entry which is preliminary data.</text>
</comment>
<feature type="compositionally biased region" description="Pro residues" evidence="1">
    <location>
        <begin position="133"/>
        <end position="142"/>
    </location>
</feature>
<evidence type="ECO:0000313" key="3">
    <source>
        <dbReference type="Proteomes" id="UP000807504"/>
    </source>
</evidence>
<name>A0A8T0FA78_ARGBR</name>
<sequence length="142" mass="15493">MGLRSVPSVLRGRKDGGQSKNVASRIPKFTFDPERCYDASRHHGDRNGAHLRTNLEGDKLYGYRRIPTPMPRGRTPPGGDVARMSRPNRVGPPTSSASTSTSATGSGGTGIPVPVVQQAQQYLEENIKQWMEPTPPPQSRET</sequence>
<feature type="compositionally biased region" description="Low complexity" evidence="1">
    <location>
        <begin position="91"/>
        <end position="104"/>
    </location>
</feature>
<evidence type="ECO:0000313" key="2">
    <source>
        <dbReference type="EMBL" id="KAF8788086.1"/>
    </source>
</evidence>
<protein>
    <submittedName>
        <fullName evidence="2">Uncharacterized protein</fullName>
    </submittedName>
</protein>
<keyword evidence="3" id="KW-1185">Reference proteome</keyword>
<feature type="compositionally biased region" description="Low complexity" evidence="1">
    <location>
        <begin position="64"/>
        <end position="79"/>
    </location>
</feature>
<accession>A0A8T0FA78</accession>
<reference evidence="2" key="1">
    <citation type="journal article" date="2020" name="bioRxiv">
        <title>Chromosome-level reference genome of the European wasp spider Argiope bruennichi: a resource for studies on range expansion and evolutionary adaptation.</title>
        <authorList>
            <person name="Sheffer M.M."/>
            <person name="Hoppe A."/>
            <person name="Krehenwinkel H."/>
            <person name="Uhl G."/>
            <person name="Kuss A.W."/>
            <person name="Jensen L."/>
            <person name="Jensen C."/>
            <person name="Gillespie R.G."/>
            <person name="Hoff K.J."/>
            <person name="Prost S."/>
        </authorList>
    </citation>
    <scope>NUCLEOTIDE SEQUENCE</scope>
</reference>
<feature type="compositionally biased region" description="Basic and acidic residues" evidence="1">
    <location>
        <begin position="39"/>
        <end position="61"/>
    </location>
</feature>
<feature type="region of interest" description="Disordered" evidence="1">
    <location>
        <begin position="39"/>
        <end position="142"/>
    </location>
</feature>
<feature type="region of interest" description="Disordered" evidence="1">
    <location>
        <begin position="1"/>
        <end position="26"/>
    </location>
</feature>
<gene>
    <name evidence="2" type="ORF">HNY73_009621</name>
</gene>
<reference evidence="2" key="2">
    <citation type="submission" date="2020-06" db="EMBL/GenBank/DDBJ databases">
        <authorList>
            <person name="Sheffer M."/>
        </authorList>
    </citation>
    <scope>NUCLEOTIDE SEQUENCE</scope>
</reference>
<dbReference type="AlphaFoldDB" id="A0A8T0FA78"/>
<organism evidence="2 3">
    <name type="scientific">Argiope bruennichi</name>
    <name type="common">Wasp spider</name>
    <name type="synonym">Aranea bruennichi</name>
    <dbReference type="NCBI Taxonomy" id="94029"/>
    <lineage>
        <taxon>Eukaryota</taxon>
        <taxon>Metazoa</taxon>
        <taxon>Ecdysozoa</taxon>
        <taxon>Arthropoda</taxon>
        <taxon>Chelicerata</taxon>
        <taxon>Arachnida</taxon>
        <taxon>Araneae</taxon>
        <taxon>Araneomorphae</taxon>
        <taxon>Entelegynae</taxon>
        <taxon>Araneoidea</taxon>
        <taxon>Araneidae</taxon>
        <taxon>Argiope</taxon>
    </lineage>
</organism>
<evidence type="ECO:0000256" key="1">
    <source>
        <dbReference type="SAM" id="MobiDB-lite"/>
    </source>
</evidence>